<gene>
    <name evidence="1" type="ORF">LOAG_13265</name>
</gene>
<dbReference type="CTD" id="9950734"/>
<evidence type="ECO:0000313" key="1">
    <source>
        <dbReference type="EMBL" id="EFO15249.1"/>
    </source>
</evidence>
<dbReference type="KEGG" id="loa:LOAG_13265"/>
<proteinExistence type="predicted"/>
<dbReference type="AlphaFoldDB" id="A0A1S0TKT1"/>
<dbReference type="EMBL" id="JH712536">
    <property type="protein sequence ID" value="EFO15249.1"/>
    <property type="molecule type" value="Genomic_DNA"/>
</dbReference>
<reference evidence="1" key="1">
    <citation type="submission" date="2012-04" db="EMBL/GenBank/DDBJ databases">
        <title>The Genome Sequence of Loa loa.</title>
        <authorList>
            <consortium name="The Broad Institute Genome Sequencing Platform"/>
            <consortium name="Broad Institute Genome Sequencing Center for Infectious Disease"/>
            <person name="Nutman T.B."/>
            <person name="Fink D.L."/>
            <person name="Russ C."/>
            <person name="Young S."/>
            <person name="Zeng Q."/>
            <person name="Gargeya S."/>
            <person name="Alvarado L."/>
            <person name="Berlin A."/>
            <person name="Chapman S.B."/>
            <person name="Chen Z."/>
            <person name="Freedman E."/>
            <person name="Gellesch M."/>
            <person name="Goldberg J."/>
            <person name="Griggs A."/>
            <person name="Gujja S."/>
            <person name="Heilman E.R."/>
            <person name="Heiman D."/>
            <person name="Howarth C."/>
            <person name="Mehta T."/>
            <person name="Neiman D."/>
            <person name="Pearson M."/>
            <person name="Roberts A."/>
            <person name="Saif S."/>
            <person name="Shea T."/>
            <person name="Shenoy N."/>
            <person name="Sisk P."/>
            <person name="Stolte C."/>
            <person name="Sykes S."/>
            <person name="White J."/>
            <person name="Yandava C."/>
            <person name="Haas B."/>
            <person name="Henn M.R."/>
            <person name="Nusbaum C."/>
            <person name="Birren B."/>
        </authorList>
    </citation>
    <scope>NUCLEOTIDE SEQUENCE [LARGE SCALE GENOMIC DNA]</scope>
</reference>
<protein>
    <submittedName>
        <fullName evidence="1">Uncharacterized protein</fullName>
    </submittedName>
</protein>
<dbReference type="InParanoid" id="A0A1S0TKT1"/>
<dbReference type="RefSeq" id="XP_003148821.1">
    <property type="nucleotide sequence ID" value="XM_003148773.1"/>
</dbReference>
<dbReference type="GeneID" id="9950734"/>
<name>A0A1S0TKT1_LOALO</name>
<sequence>MTAHAKGVHRVAGATETCTIARVGETCIAARTKEFLRSRVEDQCDRVCKGDLCGRGPRCKEDQYGHANGIRVGCKVVRVGLVGLLVHAEPGRSRVPLRSLWCNQRK</sequence>
<accession>A0A1S0TKT1</accession>
<organism evidence="1">
    <name type="scientific">Loa loa</name>
    <name type="common">Eye worm</name>
    <name type="synonym">Filaria loa</name>
    <dbReference type="NCBI Taxonomy" id="7209"/>
    <lineage>
        <taxon>Eukaryota</taxon>
        <taxon>Metazoa</taxon>
        <taxon>Ecdysozoa</taxon>
        <taxon>Nematoda</taxon>
        <taxon>Chromadorea</taxon>
        <taxon>Rhabditida</taxon>
        <taxon>Spirurina</taxon>
        <taxon>Spiruromorpha</taxon>
        <taxon>Filarioidea</taxon>
        <taxon>Onchocercidae</taxon>
        <taxon>Loa</taxon>
    </lineage>
</organism>